<evidence type="ECO:0000256" key="1">
    <source>
        <dbReference type="ARBA" id="ARBA00001947"/>
    </source>
</evidence>
<dbReference type="InterPro" id="IPR008915">
    <property type="entry name" value="Peptidase_M50"/>
</dbReference>
<comment type="similarity">
    <text evidence="3">Belongs to the peptidase M50B family.</text>
</comment>
<dbReference type="Pfam" id="PF02163">
    <property type="entry name" value="Peptidase_M50"/>
    <property type="match status" value="1"/>
</dbReference>
<evidence type="ECO:0000313" key="9">
    <source>
        <dbReference type="EMBL" id="MEC1178799.1"/>
    </source>
</evidence>
<evidence type="ECO:0000259" key="8">
    <source>
        <dbReference type="Pfam" id="PF02163"/>
    </source>
</evidence>
<accession>A0AAW9NSU1</accession>
<evidence type="ECO:0000256" key="3">
    <source>
        <dbReference type="ARBA" id="ARBA00007931"/>
    </source>
</evidence>
<keyword evidence="10" id="KW-1185">Reference proteome</keyword>
<gene>
    <name evidence="9" type="ORF">P9B03_09920</name>
</gene>
<reference evidence="9 10" key="1">
    <citation type="submission" date="2023-03" db="EMBL/GenBank/DDBJ databases">
        <title>Bacillus Genome Sequencing.</title>
        <authorList>
            <person name="Dunlap C."/>
        </authorList>
    </citation>
    <scope>NUCLEOTIDE SEQUENCE [LARGE SCALE GENOMIC DNA]</scope>
    <source>
        <strain evidence="9 10">B-59205</strain>
    </source>
</reference>
<keyword evidence="4 7" id="KW-0812">Transmembrane</keyword>
<name>A0AAW9NSU1_9BACL</name>
<evidence type="ECO:0000256" key="7">
    <source>
        <dbReference type="SAM" id="Phobius"/>
    </source>
</evidence>
<feature type="transmembrane region" description="Helical" evidence="7">
    <location>
        <begin position="12"/>
        <end position="31"/>
    </location>
</feature>
<protein>
    <submittedName>
        <fullName evidence="9">M50 family metallopeptidase</fullName>
    </submittedName>
</protein>
<organism evidence="9 10">
    <name type="scientific">Metasolibacillus meyeri</name>
    <dbReference type="NCBI Taxonomy" id="1071052"/>
    <lineage>
        <taxon>Bacteria</taxon>
        <taxon>Bacillati</taxon>
        <taxon>Bacillota</taxon>
        <taxon>Bacilli</taxon>
        <taxon>Bacillales</taxon>
        <taxon>Caryophanaceae</taxon>
        <taxon>Metasolibacillus</taxon>
    </lineage>
</organism>
<feature type="transmembrane region" description="Helical" evidence="7">
    <location>
        <begin position="112"/>
        <end position="133"/>
    </location>
</feature>
<dbReference type="CDD" id="cd05709">
    <property type="entry name" value="S2P-M50"/>
    <property type="match status" value="1"/>
</dbReference>
<evidence type="ECO:0000256" key="6">
    <source>
        <dbReference type="ARBA" id="ARBA00023136"/>
    </source>
</evidence>
<evidence type="ECO:0000256" key="2">
    <source>
        <dbReference type="ARBA" id="ARBA00004141"/>
    </source>
</evidence>
<evidence type="ECO:0000256" key="5">
    <source>
        <dbReference type="ARBA" id="ARBA00022989"/>
    </source>
</evidence>
<keyword evidence="5 7" id="KW-1133">Transmembrane helix</keyword>
<evidence type="ECO:0000313" key="10">
    <source>
        <dbReference type="Proteomes" id="UP001344888"/>
    </source>
</evidence>
<keyword evidence="6 7" id="KW-0472">Membrane</keyword>
<feature type="transmembrane region" description="Helical" evidence="7">
    <location>
        <begin position="139"/>
        <end position="158"/>
    </location>
</feature>
<comment type="subcellular location">
    <subcellularLocation>
        <location evidence="2">Membrane</location>
        <topology evidence="2">Multi-pass membrane protein</topology>
    </subcellularLocation>
</comment>
<dbReference type="AlphaFoldDB" id="A0AAW9NSU1"/>
<comment type="caution">
    <text evidence="9">The sequence shown here is derived from an EMBL/GenBank/DDBJ whole genome shotgun (WGS) entry which is preliminary data.</text>
</comment>
<evidence type="ECO:0000256" key="4">
    <source>
        <dbReference type="ARBA" id="ARBA00022692"/>
    </source>
</evidence>
<dbReference type="EMBL" id="JARSFG010000014">
    <property type="protein sequence ID" value="MEC1178799.1"/>
    <property type="molecule type" value="Genomic_DNA"/>
</dbReference>
<dbReference type="GO" id="GO:0016020">
    <property type="term" value="C:membrane"/>
    <property type="evidence" value="ECO:0007669"/>
    <property type="project" value="UniProtKB-SubCell"/>
</dbReference>
<sequence>MSKWLTPKNSTIAFGVFTMISLLHPALKGFLLVEMSLVAMFTIILLHECGHLLFGKWADYEFIFLIIGPFSIEKTEHGISINENNNWLLFGGVISMIPKMADMQQIRKQHMLFTAGGPITSLVLALFAFSISFFTESELWFYFSLGNVIIFLVTVMPLKLGMDTDGRVILQLLQGGQQAEKLLQAITFSNELLSKKSPLEWNQAYLQIAKSTT</sequence>
<comment type="cofactor">
    <cofactor evidence="1">
        <name>Zn(2+)</name>
        <dbReference type="ChEBI" id="CHEBI:29105"/>
    </cofactor>
</comment>
<feature type="domain" description="Peptidase M50" evidence="8">
    <location>
        <begin position="37"/>
        <end position="180"/>
    </location>
</feature>
<proteinExistence type="inferred from homology"/>
<dbReference type="GO" id="GO:0006508">
    <property type="term" value="P:proteolysis"/>
    <property type="evidence" value="ECO:0007669"/>
    <property type="project" value="InterPro"/>
</dbReference>
<dbReference type="RefSeq" id="WP_326123263.1">
    <property type="nucleotide sequence ID" value="NZ_JARSFG010000014.1"/>
</dbReference>
<dbReference type="Proteomes" id="UP001344888">
    <property type="component" value="Unassembled WGS sequence"/>
</dbReference>